<feature type="transmembrane region" description="Helical" evidence="6">
    <location>
        <begin position="279"/>
        <end position="302"/>
    </location>
</feature>
<dbReference type="PANTHER" id="PTHR35007:SF1">
    <property type="entry name" value="PILUS ASSEMBLY PROTEIN"/>
    <property type="match status" value="1"/>
</dbReference>
<dbReference type="RefSeq" id="WP_149108241.1">
    <property type="nucleotide sequence ID" value="NZ_CP042425.1"/>
</dbReference>
<keyword evidence="5 6" id="KW-0472">Membrane</keyword>
<feature type="domain" description="Type II secretion system protein GspF" evidence="7">
    <location>
        <begin position="140"/>
        <end position="262"/>
    </location>
</feature>
<feature type="transmembrane region" description="Helical" evidence="6">
    <location>
        <begin position="102"/>
        <end position="122"/>
    </location>
</feature>
<keyword evidence="2" id="KW-1003">Cell membrane</keyword>
<proteinExistence type="predicted"/>
<evidence type="ECO:0000256" key="1">
    <source>
        <dbReference type="ARBA" id="ARBA00004651"/>
    </source>
</evidence>
<keyword evidence="9" id="KW-1185">Reference proteome</keyword>
<evidence type="ECO:0000259" key="7">
    <source>
        <dbReference type="Pfam" id="PF00482"/>
    </source>
</evidence>
<accession>A0A5C1A2C2</accession>
<protein>
    <submittedName>
        <fullName evidence="8">Pilus assembly protein TadB</fullName>
    </submittedName>
</protein>
<evidence type="ECO:0000256" key="4">
    <source>
        <dbReference type="ARBA" id="ARBA00022989"/>
    </source>
</evidence>
<feature type="transmembrane region" description="Helical" evidence="6">
    <location>
        <begin position="242"/>
        <end position="264"/>
    </location>
</feature>
<name>A0A5C1A2C2_9BACT</name>
<feature type="transmembrane region" description="Helical" evidence="6">
    <location>
        <begin position="6"/>
        <end position="30"/>
    </location>
</feature>
<keyword evidence="3 6" id="KW-0812">Transmembrane</keyword>
<evidence type="ECO:0000256" key="3">
    <source>
        <dbReference type="ARBA" id="ARBA00022692"/>
    </source>
</evidence>
<dbReference type="InterPro" id="IPR018076">
    <property type="entry name" value="T2SS_GspF_dom"/>
</dbReference>
<comment type="subcellular location">
    <subcellularLocation>
        <location evidence="1">Cell membrane</location>
        <topology evidence="1">Multi-pass membrane protein</topology>
    </subcellularLocation>
</comment>
<evidence type="ECO:0000256" key="6">
    <source>
        <dbReference type="SAM" id="Phobius"/>
    </source>
</evidence>
<feature type="transmembrane region" description="Helical" evidence="6">
    <location>
        <begin position="71"/>
        <end position="96"/>
    </location>
</feature>
<keyword evidence="4 6" id="KW-1133">Transmembrane helix</keyword>
<dbReference type="Gene3D" id="1.20.81.30">
    <property type="entry name" value="Type II secretion system (T2SS), domain F"/>
    <property type="match status" value="1"/>
</dbReference>
<reference evidence="9" key="1">
    <citation type="submission" date="2019-08" db="EMBL/GenBank/DDBJ databases">
        <title>Limnoglobus roseus gen. nov., sp. nov., a novel freshwater planctomycete with a giant genome from the family Gemmataceae.</title>
        <authorList>
            <person name="Kulichevskaya I.S."/>
            <person name="Naumoff D.G."/>
            <person name="Miroshnikov K."/>
            <person name="Ivanova A."/>
            <person name="Philippov D.A."/>
            <person name="Hakobyan A."/>
            <person name="Rijpstra I.C."/>
            <person name="Sinninghe Damste J.S."/>
            <person name="Liesack W."/>
            <person name="Dedysh S.N."/>
        </authorList>
    </citation>
    <scope>NUCLEOTIDE SEQUENCE [LARGE SCALE GENOMIC DNA]</scope>
    <source>
        <strain evidence="9">PX52</strain>
    </source>
</reference>
<organism evidence="8 9">
    <name type="scientific">Limnoglobus roseus</name>
    <dbReference type="NCBI Taxonomy" id="2598579"/>
    <lineage>
        <taxon>Bacteria</taxon>
        <taxon>Pseudomonadati</taxon>
        <taxon>Planctomycetota</taxon>
        <taxon>Planctomycetia</taxon>
        <taxon>Gemmatales</taxon>
        <taxon>Gemmataceae</taxon>
        <taxon>Limnoglobus</taxon>
    </lineage>
</organism>
<dbReference type="Proteomes" id="UP000324974">
    <property type="component" value="Chromosome"/>
</dbReference>
<dbReference type="OrthoDB" id="261155at2"/>
<evidence type="ECO:0000256" key="5">
    <source>
        <dbReference type="ARBA" id="ARBA00023136"/>
    </source>
</evidence>
<dbReference type="PANTHER" id="PTHR35007">
    <property type="entry name" value="INTEGRAL MEMBRANE PROTEIN-RELATED"/>
    <property type="match status" value="1"/>
</dbReference>
<dbReference type="Pfam" id="PF00482">
    <property type="entry name" value="T2SSF"/>
    <property type="match status" value="1"/>
</dbReference>
<evidence type="ECO:0000313" key="8">
    <source>
        <dbReference type="EMBL" id="QEL13259.1"/>
    </source>
</evidence>
<dbReference type="KEGG" id="lrs:PX52LOC_00113"/>
<dbReference type="EMBL" id="CP042425">
    <property type="protein sequence ID" value="QEL13259.1"/>
    <property type="molecule type" value="Genomic_DNA"/>
</dbReference>
<evidence type="ECO:0000313" key="9">
    <source>
        <dbReference type="Proteomes" id="UP000324974"/>
    </source>
</evidence>
<dbReference type="AlphaFoldDB" id="A0A5C1A2C2"/>
<dbReference type="GO" id="GO:0005886">
    <property type="term" value="C:plasma membrane"/>
    <property type="evidence" value="ECO:0007669"/>
    <property type="project" value="UniProtKB-SubCell"/>
</dbReference>
<evidence type="ECO:0000256" key="2">
    <source>
        <dbReference type="ARBA" id="ARBA00022475"/>
    </source>
</evidence>
<sequence>MFSVEILMAGIVLSVVVTILVVYALIAAFLPEAAPTAESESLSTRADDILPPRTFFGRTDRGFSRIVRDSYYGLTTDSAVLWMMLVGGLFATLVFIAITDPLATVAAFLIGMALTFFFLVVARDRRRRAIQEQLPDGCFQLARGLRAGLALPEALYQTSDYTPSPLGEVFRACGKSINLGLAAPAVMRRAAEDVRLTDFDQLAAVVALNSETGGDLPNLLDRLAASIRDRNQFRGYFRSVTALARISALFVALGAPVAALIYFLTYRYELFLPFVYSPLGFWMILAAVVLEVLGILWILWLLRRQDEY</sequence>
<gene>
    <name evidence="8" type="ORF">PX52LOC_00113</name>
</gene>
<dbReference type="InterPro" id="IPR042094">
    <property type="entry name" value="T2SS_GspF_sf"/>
</dbReference>